<protein>
    <submittedName>
        <fullName evidence="2">SFRICE_027583</fullName>
    </submittedName>
</protein>
<gene>
    <name evidence="2" type="ORF">SFRICE_027583</name>
</gene>
<organism evidence="2">
    <name type="scientific">Spodoptera frugiperda</name>
    <name type="common">Fall armyworm</name>
    <dbReference type="NCBI Taxonomy" id="7108"/>
    <lineage>
        <taxon>Eukaryota</taxon>
        <taxon>Metazoa</taxon>
        <taxon>Ecdysozoa</taxon>
        <taxon>Arthropoda</taxon>
        <taxon>Hexapoda</taxon>
        <taxon>Insecta</taxon>
        <taxon>Pterygota</taxon>
        <taxon>Neoptera</taxon>
        <taxon>Endopterygota</taxon>
        <taxon>Lepidoptera</taxon>
        <taxon>Glossata</taxon>
        <taxon>Ditrysia</taxon>
        <taxon>Noctuoidea</taxon>
        <taxon>Noctuidae</taxon>
        <taxon>Amphipyrinae</taxon>
        <taxon>Spodoptera</taxon>
    </lineage>
</organism>
<name>A0A2H1WBB1_SPOFR</name>
<evidence type="ECO:0000256" key="1">
    <source>
        <dbReference type="SAM" id="MobiDB-lite"/>
    </source>
</evidence>
<dbReference type="AlphaFoldDB" id="A0A2H1WBB1"/>
<sequence>MELNGSRATQKATRRVSPLSKLEQQKGSGTKVSRTYRDVHFAYDARSGGREGQTIDNHDSLSQKIDRDLIKFPTDWLNTGENHPMTSPTLGEARGSVRLLLTKNHPVPSPAFRAGAPAIKRGTRNPPAAAAAPAQQKPAYTYALTSYLSKIKLCSDYYFKTRHPPGEGSTMQAIKRQ</sequence>
<dbReference type="EMBL" id="ODYU01007502">
    <property type="protein sequence ID" value="SOQ50327.1"/>
    <property type="molecule type" value="Genomic_DNA"/>
</dbReference>
<reference evidence="2" key="1">
    <citation type="submission" date="2016-07" db="EMBL/GenBank/DDBJ databases">
        <authorList>
            <person name="Bretaudeau A."/>
        </authorList>
    </citation>
    <scope>NUCLEOTIDE SEQUENCE</scope>
    <source>
        <strain evidence="2">Rice</strain>
        <tissue evidence="2">Whole body</tissue>
    </source>
</reference>
<evidence type="ECO:0000313" key="2">
    <source>
        <dbReference type="EMBL" id="SOQ50327.1"/>
    </source>
</evidence>
<proteinExistence type="predicted"/>
<feature type="region of interest" description="Disordered" evidence="1">
    <location>
        <begin position="1"/>
        <end position="34"/>
    </location>
</feature>
<feature type="compositionally biased region" description="Polar residues" evidence="1">
    <location>
        <begin position="1"/>
        <end position="11"/>
    </location>
</feature>
<accession>A0A2H1WBB1</accession>